<evidence type="ECO:0000313" key="3">
    <source>
        <dbReference type="Proteomes" id="UP000032702"/>
    </source>
</evidence>
<feature type="compositionally biased region" description="Pro residues" evidence="1">
    <location>
        <begin position="18"/>
        <end position="29"/>
    </location>
</feature>
<reference evidence="2 3" key="1">
    <citation type="submission" date="2006-04" db="EMBL/GenBank/DDBJ databases">
        <authorList>
            <person name="Nierman W.C."/>
        </authorList>
    </citation>
    <scope>NUCLEOTIDE SEQUENCE [LARGE SCALE GENOMIC DNA]</scope>
    <source>
        <strain evidence="2 3">DW4/3-1</strain>
    </source>
</reference>
<sequence>MTRSRNRASSWSSVHESPAPPAAAPAPGG</sequence>
<proteinExistence type="predicted"/>
<evidence type="ECO:0000313" key="2">
    <source>
        <dbReference type="EMBL" id="EAU68250.1"/>
    </source>
</evidence>
<feature type="region of interest" description="Disordered" evidence="1">
    <location>
        <begin position="1"/>
        <end position="29"/>
    </location>
</feature>
<gene>
    <name evidence="2" type="ORF">STIAU_7785</name>
</gene>
<dbReference type="AlphaFoldDB" id="Q098L0"/>
<comment type="caution">
    <text evidence="2">The sequence shown here is derived from an EMBL/GenBank/DDBJ whole genome shotgun (WGS) entry which is preliminary data.</text>
</comment>
<name>Q098L0_STIAD</name>
<dbReference type="EMBL" id="AAMD01000020">
    <property type="protein sequence ID" value="EAU68250.1"/>
    <property type="molecule type" value="Genomic_DNA"/>
</dbReference>
<feature type="non-terminal residue" evidence="2">
    <location>
        <position position="29"/>
    </location>
</feature>
<evidence type="ECO:0000256" key="1">
    <source>
        <dbReference type="SAM" id="MobiDB-lite"/>
    </source>
</evidence>
<dbReference type="Proteomes" id="UP000032702">
    <property type="component" value="Unassembled WGS sequence"/>
</dbReference>
<organism evidence="2 3">
    <name type="scientific">Stigmatella aurantiaca (strain DW4/3-1)</name>
    <dbReference type="NCBI Taxonomy" id="378806"/>
    <lineage>
        <taxon>Bacteria</taxon>
        <taxon>Pseudomonadati</taxon>
        <taxon>Myxococcota</taxon>
        <taxon>Myxococcia</taxon>
        <taxon>Myxococcales</taxon>
        <taxon>Cystobacterineae</taxon>
        <taxon>Archangiaceae</taxon>
        <taxon>Stigmatella</taxon>
    </lineage>
</organism>
<protein>
    <submittedName>
        <fullName evidence="2">Uncharacterized protein</fullName>
    </submittedName>
</protein>
<accession>Q098L0</accession>